<dbReference type="InterPro" id="IPR000801">
    <property type="entry name" value="Esterase-like"/>
</dbReference>
<dbReference type="InterPro" id="IPR011050">
    <property type="entry name" value="Pectin_lyase_fold/virulence"/>
</dbReference>
<evidence type="ECO:0000256" key="1">
    <source>
        <dbReference type="SAM" id="MobiDB-lite"/>
    </source>
</evidence>
<keyword evidence="2" id="KW-0472">Membrane</keyword>
<feature type="transmembrane region" description="Helical" evidence="2">
    <location>
        <begin position="71"/>
        <end position="89"/>
    </location>
</feature>
<dbReference type="InterPro" id="IPR022409">
    <property type="entry name" value="PKD/Chitinase_dom"/>
</dbReference>
<dbReference type="InterPro" id="IPR022441">
    <property type="entry name" value="Para_beta_helix_rpt-2"/>
</dbReference>
<feature type="domain" description="PKD" evidence="3">
    <location>
        <begin position="1313"/>
        <end position="1381"/>
    </location>
</feature>
<dbReference type="InterPro" id="IPR039448">
    <property type="entry name" value="Beta_helix"/>
</dbReference>
<feature type="domain" description="PKD" evidence="3">
    <location>
        <begin position="650"/>
        <end position="727"/>
    </location>
</feature>
<keyword evidence="5" id="KW-1185">Reference proteome</keyword>
<organism evidence="4 5">
    <name type="scientific">Deminuibacter soli</name>
    <dbReference type="NCBI Taxonomy" id="2291815"/>
    <lineage>
        <taxon>Bacteria</taxon>
        <taxon>Pseudomonadati</taxon>
        <taxon>Bacteroidota</taxon>
        <taxon>Chitinophagia</taxon>
        <taxon>Chitinophagales</taxon>
        <taxon>Chitinophagaceae</taxon>
        <taxon>Deminuibacter</taxon>
    </lineage>
</organism>
<dbReference type="Pfam" id="PF00756">
    <property type="entry name" value="Esterase"/>
    <property type="match status" value="1"/>
</dbReference>
<dbReference type="InterPro" id="IPR012334">
    <property type="entry name" value="Pectin_lyas_fold"/>
</dbReference>
<dbReference type="InterPro" id="IPR029058">
    <property type="entry name" value="AB_hydrolase_fold"/>
</dbReference>
<dbReference type="Pfam" id="PF13229">
    <property type="entry name" value="Beta_helix"/>
    <property type="match status" value="1"/>
</dbReference>
<dbReference type="InterPro" id="IPR000601">
    <property type="entry name" value="PKD_dom"/>
</dbReference>
<dbReference type="PANTHER" id="PTHR46182">
    <property type="entry name" value="FI19480P1"/>
    <property type="match status" value="1"/>
</dbReference>
<keyword evidence="2" id="KW-0812">Transmembrane</keyword>
<accession>A0A3E1NQH5</accession>
<dbReference type="SUPFAM" id="SSF51126">
    <property type="entry name" value="Pectin lyase-like"/>
    <property type="match status" value="1"/>
</dbReference>
<evidence type="ECO:0000313" key="4">
    <source>
        <dbReference type="EMBL" id="RFM30173.1"/>
    </source>
</evidence>
<proteinExistence type="predicted"/>
<keyword evidence="2" id="KW-1133">Transmembrane helix</keyword>
<evidence type="ECO:0000259" key="3">
    <source>
        <dbReference type="PROSITE" id="PS50093"/>
    </source>
</evidence>
<feature type="transmembrane region" description="Helical" evidence="2">
    <location>
        <begin position="6"/>
        <end position="27"/>
    </location>
</feature>
<dbReference type="InterPro" id="IPR013783">
    <property type="entry name" value="Ig-like_fold"/>
</dbReference>
<sequence>MKPIYIYLACLHFGCMAYNLLGLGGFFNSIVKTPKFMSLNFTPPPHGLGMRGHQKCATNYLKRRGNVFRKIAALFVLLVSANVYNTAFAQTEIGNQQVIQLNYSSVQNCKALVYLPDDYNSTSASYPLIITLHGTGQAGTDINQMITDGLPQKIAQGLKPQAVNPKDGKTYKFIVFSPQAPSWSFQEQHVAYMLPIIQKMYRIDPSRIYITGYSAGGYGTLTCITDDVNFTAKIAAMSPMADAAIEPNRIAGLKNAATTNLPVWSICGTADSFWPAAQSYVNDINSYNPGIKAAITGLPNVGHWSWQSGYDPNWRPNGLNVYEWFLQFTRGASAPPPPVSNQAPVAKVAASSIAVQLPTSTASLDGSGSSDPDGSIASYAWSQVSGPNTAKFSTATASKTNVTGLAAGTYVFQLKVTDNKGATATANVTVTVTAAPNQAPVAKISSSLINITLPVSSTTLDGSGSSDPDGSIAAYTWSQVSGPGNAIIASPAAAKTTVSSLVTGTYVFQLTVKDNKGATASAQTKVIVIAASNKAPVAKVATGNIAITLPTSTATLDGSGSSDADGRITSYSWKQTSGPSVSTIGSAASAKTGVSGLTTAGTYVFQLTVKDNNGATATASVNVVVTAAANKPPVAKVATAGITLTLPQTTTTLDGSGSSDPDGSIAAYSWLQSSGPSVSTIGNAASSKTGVSGLSKAGTYVFQLTVKDNKGATATAKVTVTVKAAVTIPQVVAAVANANITVKLPVTSVTLDGSASTGTIKSYVWTQMSGPSQSSLGNKTAATTTVSSLVVGTYVYQLTVTGDNGITSSANATVVVDGSAAGGGTACKGKRIYLKQGSDKGIYVNGPTFAYLPGDTLVLKGSPWSYVSFNDVYGTASCPVTIINEGGPVTLTSGFAFNNCRYIKVTGTGTADKYGFHIEHPTGDGVAIDIFGRSSNVEVSNIDIYHKTYGFWVKQEQECADSLQNGKWTLDHITIHDNRIRRMGQEGMYMGSTDPNGKRGVVCNGVTIYPKPIYLSNIKVYNNIVDSTNRSGIQLSCAKTGDNEIYNNQVSNSGFEYATNQGNGISLGGYSQAYIHDNTVKNSYALGILVLGAGNIKIDNNTISGSGQLGGKTVYGMDGIMVDTRNTDPVDSSWLTITNNKISNYTGEGIRFYKTFDTYRKGNIICNNTGSVNIAAGIDWTTNCAGKPPVNAAPIAKAGNDVTITLPANSVTLDGTGSADADGVIKTYAWAKVSGPAQFTLGTPAASKSTFTNLVAGKYGIALTVTDDKGLTGKDTVWVTVNPAANGKPVANAGADVTITLPTNSVTLDGSKSSETGGTIKSYSWSKVSGPTQFALGTTTASKTTFSNLVAGKYGVALTVTDDKGVTAKDTVWVTVNAAAPGKPGKPMPNAGADVTITLPANSVSLDGSKSYETGGTISQYIWTKVIGPSSYKFGNSLAAQTTISGLVEGTYGIELKVKDGIGVLASDTMYITVKSANAGKPPVTTPPTTTPPETTPPVTTPPAGTGGPVARAGDDINLQLPLNATTVYGNTSTDAYGTITSYKWRKVSGPATGTWDDSKGYKLLLTNLTEGTYVVELTVTDNNNKSDKDTMKVIVAGANKTPVANAGKDQTINLPTTSVTLDGTGSYDPDGTVAKYYWSKITGPSSYNIASVTGSKTTVTGLVEGEYIFQLNIQDNLGASSWAVVKVTVQKAINLLPLAVINKADTAIVAPQSAVTLDASKSYDVDGTITKYQWKQESGPAQTTIANAAGSVTQATKLTTAGNYVFSVVVTDNNGATNSAKVTIRVSKAIVQQASADAAIDVTAGAYLYPNPATGSTINVAMTKGGTGKLSIMLMDGNGRILSVKSTDASQPLQQLDISQLLPGSYYVVLLSDSGVRKSLPFIRMKD</sequence>
<reference evidence="4 5" key="1">
    <citation type="submission" date="2018-08" db="EMBL/GenBank/DDBJ databases">
        <title>Chitinophagaceae sp. K23C18032701, a novel bacterium isolated from forest soil.</title>
        <authorList>
            <person name="Wang C."/>
        </authorList>
    </citation>
    <scope>NUCLEOTIDE SEQUENCE [LARGE SCALE GENOMIC DNA]</scope>
    <source>
        <strain evidence="4 5">K23C18032701</strain>
    </source>
</reference>
<dbReference type="Gene3D" id="2.60.40.10">
    <property type="entry name" value="Immunoglobulins"/>
    <property type="match status" value="11"/>
</dbReference>
<comment type="caution">
    <text evidence="4">The sequence shown here is derived from an EMBL/GenBank/DDBJ whole genome shotgun (WGS) entry which is preliminary data.</text>
</comment>
<evidence type="ECO:0000256" key="2">
    <source>
        <dbReference type="SAM" id="Phobius"/>
    </source>
</evidence>
<dbReference type="Pfam" id="PF18962">
    <property type="entry name" value="Por_Secre_tail"/>
    <property type="match status" value="1"/>
</dbReference>
<dbReference type="InterPro" id="IPR029865">
    <property type="entry name" value="KIAA0319-like"/>
</dbReference>
<dbReference type="InterPro" id="IPR026444">
    <property type="entry name" value="Secre_tail"/>
</dbReference>
<evidence type="ECO:0000313" key="5">
    <source>
        <dbReference type="Proteomes" id="UP000261284"/>
    </source>
</evidence>
<gene>
    <name evidence="4" type="ORF">DXN05_04160</name>
</gene>
<dbReference type="SUPFAM" id="SSF49299">
    <property type="entry name" value="PKD domain"/>
    <property type="match status" value="11"/>
</dbReference>
<dbReference type="Proteomes" id="UP000261284">
    <property type="component" value="Unassembled WGS sequence"/>
</dbReference>
<dbReference type="PANTHER" id="PTHR46182:SF2">
    <property type="entry name" value="FI19480P1"/>
    <property type="match status" value="1"/>
</dbReference>
<feature type="compositionally biased region" description="Pro residues" evidence="1">
    <location>
        <begin position="1484"/>
        <end position="1501"/>
    </location>
</feature>
<dbReference type="Pfam" id="PF22352">
    <property type="entry name" value="K319L-like_PKD"/>
    <property type="match status" value="11"/>
</dbReference>
<dbReference type="SUPFAM" id="SSF53474">
    <property type="entry name" value="alpha/beta-Hydrolases"/>
    <property type="match status" value="1"/>
</dbReference>
<dbReference type="NCBIfam" id="TIGR04183">
    <property type="entry name" value="Por_Secre_tail"/>
    <property type="match status" value="1"/>
</dbReference>
<dbReference type="InterPro" id="IPR006626">
    <property type="entry name" value="PbH1"/>
</dbReference>
<dbReference type="CDD" id="cd00146">
    <property type="entry name" value="PKD"/>
    <property type="match status" value="4"/>
</dbReference>
<dbReference type="Gene3D" id="2.160.20.10">
    <property type="entry name" value="Single-stranded right-handed beta-helix, Pectin lyase-like"/>
    <property type="match status" value="1"/>
</dbReference>
<feature type="domain" description="PKD" evidence="3">
    <location>
        <begin position="553"/>
        <end position="630"/>
    </location>
</feature>
<feature type="region of interest" description="Disordered" evidence="1">
    <location>
        <begin position="1478"/>
        <end position="1510"/>
    </location>
</feature>
<dbReference type="SMART" id="SM00089">
    <property type="entry name" value="PKD"/>
    <property type="match status" value="11"/>
</dbReference>
<protein>
    <submittedName>
        <fullName evidence="4">T9SS C-terminal target domain-containing protein</fullName>
    </submittedName>
</protein>
<dbReference type="GO" id="GO:0016020">
    <property type="term" value="C:membrane"/>
    <property type="evidence" value="ECO:0007669"/>
    <property type="project" value="TreeGrafter"/>
</dbReference>
<name>A0A3E1NQH5_9BACT</name>
<dbReference type="EMBL" id="QTJU01000001">
    <property type="protein sequence ID" value="RFM30173.1"/>
    <property type="molecule type" value="Genomic_DNA"/>
</dbReference>
<dbReference type="SMART" id="SM00710">
    <property type="entry name" value="PbH1"/>
    <property type="match status" value="9"/>
</dbReference>
<feature type="domain" description="PKD" evidence="3">
    <location>
        <begin position="361"/>
        <end position="437"/>
    </location>
</feature>
<dbReference type="NCBIfam" id="TIGR03804">
    <property type="entry name" value="para_beta_helix"/>
    <property type="match status" value="1"/>
</dbReference>
<dbReference type="PROSITE" id="PS50093">
    <property type="entry name" value="PKD"/>
    <property type="match status" value="4"/>
</dbReference>
<dbReference type="GO" id="GO:0031410">
    <property type="term" value="C:cytoplasmic vesicle"/>
    <property type="evidence" value="ECO:0007669"/>
    <property type="project" value="TreeGrafter"/>
</dbReference>
<dbReference type="InterPro" id="IPR035986">
    <property type="entry name" value="PKD_dom_sf"/>
</dbReference>
<dbReference type="Gene3D" id="3.40.50.1820">
    <property type="entry name" value="alpha/beta hydrolase"/>
    <property type="match status" value="1"/>
</dbReference>